<accession>A0A4Q2KXY1</accession>
<dbReference type="Proteomes" id="UP000289216">
    <property type="component" value="Unassembled WGS sequence"/>
</dbReference>
<name>A0A4Q2KXY1_9FUSO</name>
<dbReference type="EMBL" id="SBAP01000032">
    <property type="protein sequence ID" value="RXZ68431.1"/>
    <property type="molecule type" value="Genomic_DNA"/>
</dbReference>
<evidence type="ECO:0000313" key="1">
    <source>
        <dbReference type="EMBL" id="RXZ68431.1"/>
    </source>
</evidence>
<evidence type="ECO:0000313" key="2">
    <source>
        <dbReference type="Proteomes" id="UP000289216"/>
    </source>
</evidence>
<proteinExistence type="predicted"/>
<sequence>MNSKLMLLEKKKKKIEKQIKYHKKTVGLSRKTKKELTITFGEEVLSMGLLYSEKDYYGFQGFVAMNLSVLEFKNIKEVSKQKLENIKKQKGYKEYFKDVFRWGKIFMKLNFSKKDLNKIRYLVYSYKFLSKEKKEEYYQLKKNLSI</sequence>
<gene>
    <name evidence="1" type="ORF">EPT53_09910</name>
</gene>
<organism evidence="1 2">
    <name type="scientific">Fusobacterium necrophorum</name>
    <dbReference type="NCBI Taxonomy" id="859"/>
    <lineage>
        <taxon>Bacteria</taxon>
        <taxon>Fusobacteriati</taxon>
        <taxon>Fusobacteriota</taxon>
        <taxon>Fusobacteriia</taxon>
        <taxon>Fusobacteriales</taxon>
        <taxon>Fusobacteriaceae</taxon>
        <taxon>Fusobacterium</taxon>
    </lineage>
</organism>
<dbReference type="RefSeq" id="WP_129491696.1">
    <property type="nucleotide sequence ID" value="NZ_SBAP01000032.1"/>
</dbReference>
<protein>
    <submittedName>
        <fullName evidence="1">Uncharacterized protein</fullName>
    </submittedName>
</protein>
<dbReference type="AlphaFoldDB" id="A0A4Q2KXY1"/>
<comment type="caution">
    <text evidence="1">The sequence shown here is derived from an EMBL/GenBank/DDBJ whole genome shotgun (WGS) entry which is preliminary data.</text>
</comment>
<reference evidence="1 2" key="1">
    <citation type="submission" date="2019-01" db="EMBL/GenBank/DDBJ databases">
        <title>Fusobacterium necrophorum Isolated From the Uterus of Dairy Cows.</title>
        <authorList>
            <person name="Francis A.M."/>
        </authorList>
    </citation>
    <scope>NUCLEOTIDE SEQUENCE [LARGE SCALE GENOMIC DNA]</scope>
    <source>
        <strain evidence="1 2">KG35</strain>
    </source>
</reference>